<comment type="caution">
    <text evidence="1">The sequence shown here is derived from an EMBL/GenBank/DDBJ whole genome shotgun (WGS) entry which is preliminary data.</text>
</comment>
<reference evidence="1 2" key="1">
    <citation type="submission" date="2015-07" db="EMBL/GenBank/DDBJ databases">
        <title>Emmonsia species relationships and genome sequence.</title>
        <authorList>
            <consortium name="The Broad Institute Genomics Platform"/>
            <person name="Cuomo C.A."/>
            <person name="Munoz J.F."/>
            <person name="Imamovic A."/>
            <person name="Priest M.E."/>
            <person name="Young S."/>
            <person name="Clay O.K."/>
            <person name="McEwen J.G."/>
        </authorList>
    </citation>
    <scope>NUCLEOTIDE SEQUENCE [LARGE SCALE GENOMIC DNA]</scope>
    <source>
        <strain evidence="1 2">UAMH 9510</strain>
    </source>
</reference>
<evidence type="ECO:0000313" key="2">
    <source>
        <dbReference type="Proteomes" id="UP000182235"/>
    </source>
</evidence>
<dbReference type="AlphaFoldDB" id="A0A1J9PEN2"/>
<accession>A0A1J9PEN2</accession>
<keyword evidence="2" id="KW-1185">Reference proteome</keyword>
<dbReference type="STRING" id="1447872.A0A1J9PEN2"/>
<dbReference type="InterPro" id="IPR036237">
    <property type="entry name" value="Xyl_isomerase-like_sf"/>
</dbReference>
<proteinExistence type="predicted"/>
<dbReference type="PANTHER" id="PTHR12110">
    <property type="entry name" value="HYDROXYPYRUVATE ISOMERASE"/>
    <property type="match status" value="1"/>
</dbReference>
<dbReference type="VEuPathDB" id="FungiDB:AJ78_04744"/>
<dbReference type="Gene3D" id="3.20.20.150">
    <property type="entry name" value="Divalent-metal-dependent TIM barrel enzymes"/>
    <property type="match status" value="1"/>
</dbReference>
<dbReference type="Proteomes" id="UP000182235">
    <property type="component" value="Unassembled WGS sequence"/>
</dbReference>
<sequence length="113" mass="12456">MSQKITLSFATCSISASNPDENTLPRKLEAIAATEFSAVELAFPDLQNFATQLLHRDVAADSYTDLCTAAREVSLLHRAVGITVVMLQPFINLEGWARESKERKDAFERAKGV</sequence>
<evidence type="ECO:0008006" key="3">
    <source>
        <dbReference type="Google" id="ProtNLM"/>
    </source>
</evidence>
<evidence type="ECO:0000313" key="1">
    <source>
        <dbReference type="EMBL" id="OJD14961.1"/>
    </source>
</evidence>
<protein>
    <recommendedName>
        <fullName evidence="3">Xylose isomerase-like TIM barrel domain-containing protein</fullName>
    </recommendedName>
</protein>
<organism evidence="1 2">
    <name type="scientific">Emergomyces pasteurianus Ep9510</name>
    <dbReference type="NCBI Taxonomy" id="1447872"/>
    <lineage>
        <taxon>Eukaryota</taxon>
        <taxon>Fungi</taxon>
        <taxon>Dikarya</taxon>
        <taxon>Ascomycota</taxon>
        <taxon>Pezizomycotina</taxon>
        <taxon>Eurotiomycetes</taxon>
        <taxon>Eurotiomycetidae</taxon>
        <taxon>Onygenales</taxon>
        <taxon>Ajellomycetaceae</taxon>
        <taxon>Emergomyces</taxon>
    </lineage>
</organism>
<dbReference type="OrthoDB" id="5360893at2759"/>
<dbReference type="EMBL" id="LGRN01000185">
    <property type="protein sequence ID" value="OJD14961.1"/>
    <property type="molecule type" value="Genomic_DNA"/>
</dbReference>
<gene>
    <name evidence="1" type="ORF">AJ78_04744</name>
</gene>
<dbReference type="InterPro" id="IPR050312">
    <property type="entry name" value="IolE/XylAMocC-like"/>
</dbReference>
<dbReference type="SUPFAM" id="SSF51658">
    <property type="entry name" value="Xylose isomerase-like"/>
    <property type="match status" value="1"/>
</dbReference>
<dbReference type="PANTHER" id="PTHR12110:SF56">
    <property type="entry name" value="DEHYDRATASE, PUTATIVE (AFU_ORTHOLOGUE AFUA_6G08740)-RELATED"/>
    <property type="match status" value="1"/>
</dbReference>
<name>A0A1J9PEN2_9EURO</name>